<gene>
    <name evidence="1" type="ORF">EVOR1521_LOCUS7170</name>
</gene>
<dbReference type="EMBL" id="CAUJNA010000560">
    <property type="protein sequence ID" value="CAJ1378698.1"/>
    <property type="molecule type" value="Genomic_DNA"/>
</dbReference>
<sequence length="66" mass="7356">MQKATDPSSSSPSSIQFLYNFSVPGSIDARLQPLGAFRLYECRDGPLERRSLDLPKDRDEILDPGT</sequence>
<evidence type="ECO:0000313" key="2">
    <source>
        <dbReference type="Proteomes" id="UP001178507"/>
    </source>
</evidence>
<accession>A0AA36I0D1</accession>
<evidence type="ECO:0000313" key="1">
    <source>
        <dbReference type="EMBL" id="CAJ1378698.1"/>
    </source>
</evidence>
<proteinExistence type="predicted"/>
<organism evidence="1 2">
    <name type="scientific">Effrenium voratum</name>
    <dbReference type="NCBI Taxonomy" id="2562239"/>
    <lineage>
        <taxon>Eukaryota</taxon>
        <taxon>Sar</taxon>
        <taxon>Alveolata</taxon>
        <taxon>Dinophyceae</taxon>
        <taxon>Suessiales</taxon>
        <taxon>Symbiodiniaceae</taxon>
        <taxon>Effrenium</taxon>
    </lineage>
</organism>
<dbReference type="AlphaFoldDB" id="A0AA36I0D1"/>
<protein>
    <submittedName>
        <fullName evidence="1">Uncharacterized protein</fullName>
    </submittedName>
</protein>
<keyword evidence="2" id="KW-1185">Reference proteome</keyword>
<feature type="non-terminal residue" evidence="1">
    <location>
        <position position="66"/>
    </location>
</feature>
<comment type="caution">
    <text evidence="1">The sequence shown here is derived from an EMBL/GenBank/DDBJ whole genome shotgun (WGS) entry which is preliminary data.</text>
</comment>
<reference evidence="1" key="1">
    <citation type="submission" date="2023-08" db="EMBL/GenBank/DDBJ databases">
        <authorList>
            <person name="Chen Y."/>
            <person name="Shah S."/>
            <person name="Dougan E. K."/>
            <person name="Thang M."/>
            <person name="Chan C."/>
        </authorList>
    </citation>
    <scope>NUCLEOTIDE SEQUENCE</scope>
</reference>
<name>A0AA36I0D1_9DINO</name>
<dbReference type="Proteomes" id="UP001178507">
    <property type="component" value="Unassembled WGS sequence"/>
</dbReference>